<keyword evidence="2 4" id="KW-0238">DNA-binding</keyword>
<proteinExistence type="predicted"/>
<evidence type="ECO:0000256" key="3">
    <source>
        <dbReference type="ARBA" id="ARBA00023163"/>
    </source>
</evidence>
<feature type="domain" description="HTH tetR-type" evidence="5">
    <location>
        <begin position="14"/>
        <end position="74"/>
    </location>
</feature>
<evidence type="ECO:0000313" key="6">
    <source>
        <dbReference type="EMBL" id="MFH8252641.1"/>
    </source>
</evidence>
<reference evidence="6 7" key="1">
    <citation type="submission" date="2024-09" db="EMBL/GenBank/DDBJ databases">
        <authorList>
            <person name="Pan X."/>
        </authorList>
    </citation>
    <scope>NUCLEOTIDE SEQUENCE [LARGE SCALE GENOMIC DNA]</scope>
    <source>
        <strain evidence="6 7">B2969</strain>
    </source>
</reference>
<dbReference type="InterPro" id="IPR050109">
    <property type="entry name" value="HTH-type_TetR-like_transc_reg"/>
</dbReference>
<keyword evidence="1" id="KW-0805">Transcription regulation</keyword>
<dbReference type="PANTHER" id="PTHR30055:SF234">
    <property type="entry name" value="HTH-TYPE TRANSCRIPTIONAL REGULATOR BETI"/>
    <property type="match status" value="1"/>
</dbReference>
<dbReference type="PROSITE" id="PS50977">
    <property type="entry name" value="HTH_TETR_2"/>
    <property type="match status" value="1"/>
</dbReference>
<keyword evidence="3" id="KW-0804">Transcription</keyword>
<dbReference type="InterPro" id="IPR001647">
    <property type="entry name" value="HTH_TetR"/>
</dbReference>
<dbReference type="Gene3D" id="1.10.357.10">
    <property type="entry name" value="Tetracycline Repressor, domain 2"/>
    <property type="match status" value="1"/>
</dbReference>
<sequence>MDESADSPRERRRADTTRALIRTARHFTAERGLSGFTVEELCSEAAVSRRTFFNYFASKDDAVLGIPLERSDAAAVARFLAQAEPTPGGISPTLLTDLALLAEERWRALDIAPETVRDLFAAVEKEPRLLARMLELGAEGERFDARLIEQREGLPDGDLRAQVAAQVVGALVRSAAAEFLQPGNEDTFLDIFERRIGAARELFATQTALMGNTR</sequence>
<dbReference type="Pfam" id="PF00440">
    <property type="entry name" value="TetR_N"/>
    <property type="match status" value="1"/>
</dbReference>
<dbReference type="Proteomes" id="UP001610861">
    <property type="component" value="Unassembled WGS sequence"/>
</dbReference>
<feature type="DNA-binding region" description="H-T-H motif" evidence="4">
    <location>
        <begin position="37"/>
        <end position="56"/>
    </location>
</feature>
<gene>
    <name evidence="6" type="ORF">ACH3VR_19900</name>
</gene>
<evidence type="ECO:0000256" key="2">
    <source>
        <dbReference type="ARBA" id="ARBA00023125"/>
    </source>
</evidence>
<dbReference type="InterPro" id="IPR023772">
    <property type="entry name" value="DNA-bd_HTH_TetR-type_CS"/>
</dbReference>
<keyword evidence="7" id="KW-1185">Reference proteome</keyword>
<organism evidence="6 7">
    <name type="scientific">Microbacterium alkaliflavum</name>
    <dbReference type="NCBI Taxonomy" id="3248839"/>
    <lineage>
        <taxon>Bacteria</taxon>
        <taxon>Bacillati</taxon>
        <taxon>Actinomycetota</taxon>
        <taxon>Actinomycetes</taxon>
        <taxon>Micrococcales</taxon>
        <taxon>Microbacteriaceae</taxon>
        <taxon>Microbacterium</taxon>
    </lineage>
</organism>
<dbReference type="SUPFAM" id="SSF46689">
    <property type="entry name" value="Homeodomain-like"/>
    <property type="match status" value="1"/>
</dbReference>
<evidence type="ECO:0000256" key="1">
    <source>
        <dbReference type="ARBA" id="ARBA00023015"/>
    </source>
</evidence>
<accession>A0ABW7QCM2</accession>
<dbReference type="EMBL" id="JBIQWL010000011">
    <property type="protein sequence ID" value="MFH8252641.1"/>
    <property type="molecule type" value="Genomic_DNA"/>
</dbReference>
<dbReference type="InterPro" id="IPR009057">
    <property type="entry name" value="Homeodomain-like_sf"/>
</dbReference>
<dbReference type="PANTHER" id="PTHR30055">
    <property type="entry name" value="HTH-TYPE TRANSCRIPTIONAL REGULATOR RUTR"/>
    <property type="match status" value="1"/>
</dbReference>
<comment type="caution">
    <text evidence="6">The sequence shown here is derived from an EMBL/GenBank/DDBJ whole genome shotgun (WGS) entry which is preliminary data.</text>
</comment>
<evidence type="ECO:0000256" key="4">
    <source>
        <dbReference type="PROSITE-ProRule" id="PRU00335"/>
    </source>
</evidence>
<evidence type="ECO:0000313" key="7">
    <source>
        <dbReference type="Proteomes" id="UP001610861"/>
    </source>
</evidence>
<name>A0ABW7QCM2_9MICO</name>
<dbReference type="RefSeq" id="WP_397558070.1">
    <property type="nucleotide sequence ID" value="NZ_JBIQWL010000011.1"/>
</dbReference>
<evidence type="ECO:0000259" key="5">
    <source>
        <dbReference type="PROSITE" id="PS50977"/>
    </source>
</evidence>
<dbReference type="PROSITE" id="PS01081">
    <property type="entry name" value="HTH_TETR_1"/>
    <property type="match status" value="1"/>
</dbReference>
<protein>
    <submittedName>
        <fullName evidence="6">TetR/AcrR family transcriptional regulator</fullName>
    </submittedName>
</protein>